<dbReference type="Pfam" id="PF02207">
    <property type="entry name" value="zf-UBR"/>
    <property type="match status" value="1"/>
</dbReference>
<dbReference type="Gene3D" id="3.30.1390.10">
    <property type="match status" value="1"/>
</dbReference>
<reference evidence="13 14" key="1">
    <citation type="submission" date="2018-04" db="EMBL/GenBank/DDBJ databases">
        <title>The genome of golden apple snail Pomacea canaliculata provides insight into stress tolerance and invasive adaptation.</title>
        <authorList>
            <person name="Liu C."/>
            <person name="Liu B."/>
            <person name="Ren Y."/>
            <person name="Zhang Y."/>
            <person name="Wang H."/>
            <person name="Li S."/>
            <person name="Jiang F."/>
            <person name="Yin L."/>
            <person name="Zhang G."/>
            <person name="Qian W."/>
            <person name="Fan W."/>
        </authorList>
    </citation>
    <scope>NUCLEOTIDE SEQUENCE [LARGE SCALE GENOMIC DNA]</scope>
    <source>
        <strain evidence="13">SZHN2017</strain>
        <tissue evidence="13">Muscle</tissue>
    </source>
</reference>
<dbReference type="PANTHER" id="PTHR21497:SF24">
    <property type="entry name" value="E3 UBIQUITIN-PROTEIN LIGASE UBR1"/>
    <property type="match status" value="1"/>
</dbReference>
<evidence type="ECO:0000313" key="14">
    <source>
        <dbReference type="Proteomes" id="UP000245119"/>
    </source>
</evidence>
<dbReference type="EC" id="2.3.2.27" evidence="10"/>
<evidence type="ECO:0000256" key="5">
    <source>
        <dbReference type="ARBA" id="ARBA00022771"/>
    </source>
</evidence>
<evidence type="ECO:0000256" key="1">
    <source>
        <dbReference type="ARBA" id="ARBA00000900"/>
    </source>
</evidence>
<protein>
    <recommendedName>
        <fullName evidence="10">E3 ubiquitin-protein ligase</fullName>
        <ecNumber evidence="10">2.3.2.27</ecNumber>
    </recommendedName>
</protein>
<dbReference type="Proteomes" id="UP000245119">
    <property type="component" value="Linkage Group LG8"/>
</dbReference>
<comment type="catalytic activity">
    <reaction evidence="1 10">
        <text>S-ubiquitinyl-[E2 ubiquitin-conjugating enzyme]-L-cysteine + [acceptor protein]-L-lysine = [E2 ubiquitin-conjugating enzyme]-L-cysteine + N(6)-ubiquitinyl-[acceptor protein]-L-lysine.</text>
        <dbReference type="EC" id="2.3.2.27"/>
    </reaction>
</comment>
<evidence type="ECO:0000313" key="13">
    <source>
        <dbReference type="EMBL" id="PVD25514.1"/>
    </source>
</evidence>
<feature type="region of interest" description="Disordered" evidence="11">
    <location>
        <begin position="1"/>
        <end position="21"/>
    </location>
</feature>
<comment type="similarity">
    <text evidence="8 10">Belongs to the E3 ubiquitin-protein ligase UBR1-like family.</text>
</comment>
<dbReference type="OrthoDB" id="9906141at2759"/>
<dbReference type="InterPro" id="IPR003126">
    <property type="entry name" value="Znf_UBR"/>
</dbReference>
<evidence type="ECO:0000256" key="10">
    <source>
        <dbReference type="RuleBase" id="RU366018"/>
    </source>
</evidence>
<comment type="caution">
    <text evidence="13">The sequence shown here is derived from an EMBL/GenBank/DDBJ whole genome shotgun (WGS) entry which is preliminary data.</text>
</comment>
<dbReference type="GO" id="GO:0008270">
    <property type="term" value="F:zinc ion binding"/>
    <property type="evidence" value="ECO:0007669"/>
    <property type="project" value="UniProtKB-UniRule"/>
</dbReference>
<keyword evidence="6 10" id="KW-0833">Ubl conjugation pathway</keyword>
<evidence type="ECO:0000256" key="6">
    <source>
        <dbReference type="ARBA" id="ARBA00022786"/>
    </source>
</evidence>
<dbReference type="InterPro" id="IPR027996">
    <property type="entry name" value="TEDC1_dom"/>
</dbReference>
<dbReference type="SMART" id="SM00396">
    <property type="entry name" value="ZnF_UBR1"/>
    <property type="match status" value="1"/>
</dbReference>
<name>A0A2T7NWI0_POMCA</name>
<dbReference type="Gene3D" id="2.10.110.30">
    <property type="match status" value="1"/>
</dbReference>
<evidence type="ECO:0000256" key="3">
    <source>
        <dbReference type="ARBA" id="ARBA00022679"/>
    </source>
</evidence>
<comment type="function">
    <text evidence="10">Ubiquitin ligase protein which is a component of the N-end rule pathway. Recognizes and binds to proteins bearing specific N-terminal residues that are destabilizing according to the N-end rule, leading to their ubiquitination and subsequent degradation.</text>
</comment>
<evidence type="ECO:0000256" key="4">
    <source>
        <dbReference type="ARBA" id="ARBA00022723"/>
    </source>
</evidence>
<dbReference type="InterPro" id="IPR039164">
    <property type="entry name" value="UBR1-like"/>
</dbReference>
<evidence type="ECO:0000256" key="7">
    <source>
        <dbReference type="ARBA" id="ARBA00022833"/>
    </source>
</evidence>
<evidence type="ECO:0000256" key="9">
    <source>
        <dbReference type="PROSITE-ProRule" id="PRU00508"/>
    </source>
</evidence>
<dbReference type="FunFam" id="3.30.1390.10:FF:000003">
    <property type="entry name" value="E3 ubiquitin-protein ligase UBR2 isoform X1"/>
    <property type="match status" value="1"/>
</dbReference>
<proteinExistence type="inferred from homology"/>
<gene>
    <name evidence="13" type="ORF">C0Q70_13170</name>
</gene>
<dbReference type="FunFam" id="2.10.110.30:FF:000001">
    <property type="entry name" value="E3 ubiquitin-protein ligase UBR2 isoform 1"/>
    <property type="match status" value="1"/>
</dbReference>
<feature type="domain" description="UBR-type" evidence="12">
    <location>
        <begin position="637"/>
        <end position="708"/>
    </location>
</feature>
<dbReference type="InterPro" id="IPR014719">
    <property type="entry name" value="Ribosomal_bL12_C/ClpS-like"/>
</dbReference>
<dbReference type="GO" id="GO:0016567">
    <property type="term" value="P:protein ubiquitination"/>
    <property type="evidence" value="ECO:0007669"/>
    <property type="project" value="UniProtKB-UniRule"/>
</dbReference>
<evidence type="ECO:0000256" key="2">
    <source>
        <dbReference type="ARBA" id="ARBA00004906"/>
    </source>
</evidence>
<comment type="pathway">
    <text evidence="2 10">Protein modification; protein ubiquitination.</text>
</comment>
<dbReference type="PANTHER" id="PTHR21497">
    <property type="entry name" value="UBIQUITIN LIGASE E3 ALPHA-RELATED"/>
    <property type="match status" value="1"/>
</dbReference>
<dbReference type="InterPro" id="IPR003769">
    <property type="entry name" value="ClpS_core"/>
</dbReference>
<evidence type="ECO:0000256" key="8">
    <source>
        <dbReference type="ARBA" id="ARBA00046341"/>
    </source>
</evidence>
<keyword evidence="4 10" id="KW-0479">Metal-binding</keyword>
<dbReference type="GO" id="GO:0071596">
    <property type="term" value="P:ubiquitin-dependent protein catabolic process via the N-end rule pathway"/>
    <property type="evidence" value="ECO:0007669"/>
    <property type="project" value="UniProtKB-UniRule"/>
</dbReference>
<dbReference type="GO" id="GO:0000151">
    <property type="term" value="C:ubiquitin ligase complex"/>
    <property type="evidence" value="ECO:0007669"/>
    <property type="project" value="TreeGrafter"/>
</dbReference>
<dbReference type="Pfam" id="PF14970">
    <property type="entry name" value="TEDC1"/>
    <property type="match status" value="1"/>
</dbReference>
<dbReference type="EMBL" id="PZQS01000008">
    <property type="protein sequence ID" value="PVD25514.1"/>
    <property type="molecule type" value="Genomic_DNA"/>
</dbReference>
<feature type="zinc finger region" description="UBR-type" evidence="9">
    <location>
        <begin position="637"/>
        <end position="708"/>
    </location>
</feature>
<sequence length="1331" mass="152291">METYVPSSQSESSSTVPPDEFQFIPQASNEVKVDGSINSNTTSTRTDGYGVVRRGAALNFLENRGFGWLLEEDEIEEEDQRSLLHIMVLGHIKGKAVIRTMLRSNIQVRETIELLCRILAENGTTPIRAEILRKAKFDSLEESTPLWQLLYELIRLCENGCINTQTPVTLTTPLAEEHVIYVKKEMQKRGYLCLEFASLPTSFRQGSRELLLAFAWLLFKEDIIGRLTRNRVSSVHSDLVSLFENVEDSSTYKTCGNHGEKHSSPAEHIQQLLTLNHKLQMYIRLLHASHLEYARLSYKVHSATYGFFLTPGHNHLSTKETYCLRYPREMKKMLLLLKQDSSHMENLLLWGEKEHMFWEWMESVVDLKEYPNTDFLLVHNPESAVYTDVPPSVLADIVAHKKSVAETILRHELTIERLESLSGVKEATLNDLELNRLLKSVGEEVMLLQSCLGQEILKEPLIGHGLTSMLVKNSCGNSKHAAKESNVFSADNLCDDRVQSVHAGLKQLNEEKCILAEDLHLLRQHFLQQLTRTECHRLCKTINMAQAKNAYFAQVPSFRLETVIEEWNAAYEKGELSRVLKTHWALYVPAVFSCGHDSEKEQRRANTFLFHPLETFFCSGDPITTFQELKDRDNPSQICGHVFRSGEPTYSCRDCANDPTCVLCISCFQKSKHRSHKYRMSTSGGGGYCDCGDPEAWKSDPACDEHKANSSSKKDKDSLAMLPEAFKDRISEVFSTVLKYIVDLLTWNDGIHLPEGLQPEGEVGDDCHCMLFNDEVHTYEQVITTLQRAIDCTKRQAVDLATIVDREGRSSVKQGTFNECEKVSEMIKRSTSRHGSKPLKVMVMHNLVVAHQTFVLRCIDWLQTIINKSEGLRHLFCLISMQPRHTGDSLMEHLIMADTQLWKMARVMCHQLLMSGVLKDAECKKQFAVIFTKHYPQMMQDFNEDDHDHDVSVTSLSVQIYTVPSLARMLVKEHDLINVILKSFLKHCQEKKNRVGKLSFERSERNATFKRACYMLYDLKYALLCKPAMPEEWSDGLRNSFLNGFVSMLNLLKMMQGMDSVIRQTAQHLEFEPEWEGAFNLQLKLEDSLVLFSDWCSSDRFLLIEAYKETTEALCHCREKVEKERVEVGGHTAKCIRYDVSSQPVSVHLPVTRFFASLYMHLADFGLKFDSAVLMTRNRLEIMELLEPALRVQVLVAQAQAGMWRRNGFSLLNQIYFYTMYGAENRCTTKNIILMQISASLMDSDEFLISCLNKFGWPDYDNLQAKEDFLRQTVTLAESFLKPANCDLGLVFSLSEQLTQKMKDSRFTTNCVIKAYEHSVGSHLSLWSLPE</sequence>
<dbReference type="GO" id="GO:0005737">
    <property type="term" value="C:cytoplasm"/>
    <property type="evidence" value="ECO:0007669"/>
    <property type="project" value="TreeGrafter"/>
</dbReference>
<dbReference type="STRING" id="400727.A0A2T7NWI0"/>
<accession>A0A2T7NWI0</accession>
<dbReference type="PROSITE" id="PS51157">
    <property type="entry name" value="ZF_UBR"/>
    <property type="match status" value="1"/>
</dbReference>
<organism evidence="13 14">
    <name type="scientific">Pomacea canaliculata</name>
    <name type="common">Golden apple snail</name>
    <dbReference type="NCBI Taxonomy" id="400727"/>
    <lineage>
        <taxon>Eukaryota</taxon>
        <taxon>Metazoa</taxon>
        <taxon>Spiralia</taxon>
        <taxon>Lophotrochozoa</taxon>
        <taxon>Mollusca</taxon>
        <taxon>Gastropoda</taxon>
        <taxon>Caenogastropoda</taxon>
        <taxon>Architaenioglossa</taxon>
        <taxon>Ampullarioidea</taxon>
        <taxon>Ampullariidae</taxon>
        <taxon>Pomacea</taxon>
    </lineage>
</organism>
<keyword evidence="5 10" id="KW-0863">Zinc-finger</keyword>
<dbReference type="UniPathway" id="UPA00143"/>
<evidence type="ECO:0000259" key="12">
    <source>
        <dbReference type="PROSITE" id="PS51157"/>
    </source>
</evidence>
<evidence type="ECO:0000256" key="11">
    <source>
        <dbReference type="SAM" id="MobiDB-lite"/>
    </source>
</evidence>
<keyword evidence="14" id="KW-1185">Reference proteome</keyword>
<dbReference type="GO" id="GO:0061630">
    <property type="term" value="F:ubiquitin protein ligase activity"/>
    <property type="evidence" value="ECO:0007669"/>
    <property type="project" value="UniProtKB-UniRule"/>
</dbReference>
<keyword evidence="7 10" id="KW-0862">Zinc</keyword>
<keyword evidence="3 10" id="KW-0808">Transferase</keyword>
<dbReference type="SUPFAM" id="SSF54736">
    <property type="entry name" value="ClpS-like"/>
    <property type="match status" value="1"/>
</dbReference>
<dbReference type="Pfam" id="PF02617">
    <property type="entry name" value="ClpS"/>
    <property type="match status" value="1"/>
</dbReference>